<evidence type="ECO:0000313" key="3">
    <source>
        <dbReference type="EMBL" id="WYY00423.1"/>
    </source>
</evidence>
<organism evidence="3 4">
    <name type="scientific">Oxyplasma meridianum</name>
    <dbReference type="NCBI Taxonomy" id="3073602"/>
    <lineage>
        <taxon>Archaea</taxon>
        <taxon>Methanobacteriati</taxon>
        <taxon>Thermoplasmatota</taxon>
        <taxon>Thermoplasmata</taxon>
        <taxon>Thermoplasmatales</taxon>
        <taxon>Thermoplasmataceae</taxon>
        <taxon>Oxyplasma</taxon>
    </lineage>
</organism>
<name>A0AAX4NGX8_9ARCH</name>
<reference evidence="3 4" key="1">
    <citation type="submission" date="2023-09" db="EMBL/GenBank/DDBJ databases">
        <authorList>
            <person name="Golyshina O.V."/>
            <person name="Lunev E.A."/>
            <person name="Bargiela R."/>
            <person name="Gaines M.C."/>
            <person name="Daum B."/>
            <person name="Bale N.J."/>
            <person name="Koenen M."/>
            <person name="Sinninghe Damst J.S."/>
            <person name="Yakimov M."/>
            <person name="Golyshin P.N."/>
        </authorList>
    </citation>
    <scope>NUCLEOTIDE SEQUENCE [LARGE SCALE GENOMIC DNA]</scope>
    <source>
        <strain evidence="3 4">M1</strain>
    </source>
</reference>
<sequence length="208" mass="24218">MEKQNLHEAFLFVTMQIIIFSFFYLSLSAFADIFFYLYMGIAPVIFVILISKIRILRENAVKSLASKDMIIFFSVMVVWLFIYPILHQYPPYVLEISYYPVILEEINFRFIIARYIGKFTGLRKATIFQAVLFALFYLSVPIMEPYSYPGIYLPLFIFDTFGIGLVYGALYYIRKNIYLSASLHLALYAISPIIPAGWGFIPYTLTEV</sequence>
<keyword evidence="1" id="KW-0812">Transmembrane</keyword>
<gene>
    <name evidence="3" type="ORF">OXIME_000993</name>
</gene>
<dbReference type="KEGG" id="omr:OXIME_000993"/>
<feature type="transmembrane region" description="Helical" evidence="1">
    <location>
        <begin position="96"/>
        <end position="113"/>
    </location>
</feature>
<evidence type="ECO:0000259" key="2">
    <source>
        <dbReference type="Pfam" id="PF02517"/>
    </source>
</evidence>
<dbReference type="RefSeq" id="WP_393970761.1">
    <property type="nucleotide sequence ID" value="NZ_CP133772.1"/>
</dbReference>
<protein>
    <submittedName>
        <fullName evidence="3">CPBP family intramembrane metalloprotease</fullName>
    </submittedName>
</protein>
<dbReference type="Pfam" id="PF02517">
    <property type="entry name" value="Rce1-like"/>
    <property type="match status" value="1"/>
</dbReference>
<keyword evidence="1" id="KW-1133">Transmembrane helix</keyword>
<dbReference type="InterPro" id="IPR003675">
    <property type="entry name" value="Rce1/LyrA-like_dom"/>
</dbReference>
<dbReference type="GO" id="GO:0008237">
    <property type="term" value="F:metallopeptidase activity"/>
    <property type="evidence" value="ECO:0007669"/>
    <property type="project" value="UniProtKB-KW"/>
</dbReference>
<feature type="transmembrane region" description="Helical" evidence="1">
    <location>
        <begin position="9"/>
        <end position="27"/>
    </location>
</feature>
<keyword evidence="3" id="KW-0482">Metalloprotease</keyword>
<dbReference type="Proteomes" id="UP001451606">
    <property type="component" value="Chromosome"/>
</dbReference>
<proteinExistence type="predicted"/>
<feature type="domain" description="CAAX prenyl protease 2/Lysostaphin resistance protein A-like" evidence="2">
    <location>
        <begin position="97"/>
        <end position="187"/>
    </location>
</feature>
<feature type="transmembrane region" description="Helical" evidence="1">
    <location>
        <begin position="125"/>
        <end position="143"/>
    </location>
</feature>
<keyword evidence="1" id="KW-0472">Membrane</keyword>
<evidence type="ECO:0000313" key="4">
    <source>
        <dbReference type="Proteomes" id="UP001451606"/>
    </source>
</evidence>
<keyword evidence="4" id="KW-1185">Reference proteome</keyword>
<evidence type="ECO:0000256" key="1">
    <source>
        <dbReference type="SAM" id="Phobius"/>
    </source>
</evidence>
<feature type="transmembrane region" description="Helical" evidence="1">
    <location>
        <begin position="149"/>
        <end position="173"/>
    </location>
</feature>
<dbReference type="AlphaFoldDB" id="A0AAX4NGX8"/>
<dbReference type="GeneID" id="95967729"/>
<keyword evidence="3" id="KW-0645">Protease</keyword>
<keyword evidence="3" id="KW-0378">Hydrolase</keyword>
<feature type="transmembrane region" description="Helical" evidence="1">
    <location>
        <begin position="70"/>
        <end position="90"/>
    </location>
</feature>
<dbReference type="GO" id="GO:0004175">
    <property type="term" value="F:endopeptidase activity"/>
    <property type="evidence" value="ECO:0007669"/>
    <property type="project" value="UniProtKB-ARBA"/>
</dbReference>
<dbReference type="EMBL" id="CP133772">
    <property type="protein sequence ID" value="WYY00423.1"/>
    <property type="molecule type" value="Genomic_DNA"/>
</dbReference>
<feature type="transmembrane region" description="Helical" evidence="1">
    <location>
        <begin position="185"/>
        <end position="205"/>
    </location>
</feature>
<dbReference type="GO" id="GO:0080120">
    <property type="term" value="P:CAAX-box protein maturation"/>
    <property type="evidence" value="ECO:0007669"/>
    <property type="project" value="UniProtKB-ARBA"/>
</dbReference>
<feature type="transmembrane region" description="Helical" evidence="1">
    <location>
        <begin position="33"/>
        <end position="50"/>
    </location>
</feature>
<accession>A0AAX4NGX8</accession>